<dbReference type="AlphaFoldDB" id="K7M073"/>
<name>K7M073_SOYBN</name>
<evidence type="ECO:0000313" key="1">
    <source>
        <dbReference type="EMBL" id="KRH20232.1"/>
    </source>
</evidence>
<gene>
    <name evidence="1" type="ORF">GLYMA_13G164500</name>
</gene>
<dbReference type="Gramene" id="KRH20232">
    <property type="protein sequence ID" value="KRH20232"/>
    <property type="gene ID" value="GLYMA_13G164500"/>
</dbReference>
<organism evidence="2">
    <name type="scientific">Glycine max</name>
    <name type="common">Soybean</name>
    <name type="synonym">Glycine hispida</name>
    <dbReference type="NCBI Taxonomy" id="3847"/>
    <lineage>
        <taxon>Eukaryota</taxon>
        <taxon>Viridiplantae</taxon>
        <taxon>Streptophyta</taxon>
        <taxon>Embryophyta</taxon>
        <taxon>Tracheophyta</taxon>
        <taxon>Spermatophyta</taxon>
        <taxon>Magnoliopsida</taxon>
        <taxon>eudicotyledons</taxon>
        <taxon>Gunneridae</taxon>
        <taxon>Pentapetalae</taxon>
        <taxon>rosids</taxon>
        <taxon>fabids</taxon>
        <taxon>Fabales</taxon>
        <taxon>Fabaceae</taxon>
        <taxon>Papilionoideae</taxon>
        <taxon>50 kb inversion clade</taxon>
        <taxon>NPAAA clade</taxon>
        <taxon>indigoferoid/millettioid clade</taxon>
        <taxon>Phaseoleae</taxon>
        <taxon>Glycine</taxon>
        <taxon>Glycine subgen. Soja</taxon>
    </lineage>
</organism>
<dbReference type="InParanoid" id="K7M073"/>
<dbReference type="EnsemblPlants" id="KRH20232">
    <property type="protein sequence ID" value="KRH20232"/>
    <property type="gene ID" value="GLYMA_13G164500"/>
</dbReference>
<protein>
    <submittedName>
        <fullName evidence="1 2">Uncharacterized protein</fullName>
    </submittedName>
</protein>
<sequence>MGNKDETWRNGGRLGCCCDAHGGGDKSLHGLVGFGRGGPLGSWSYDRKHGHDGIHGLNNKLIRQKIEGIIHNLG</sequence>
<dbReference type="Proteomes" id="UP000008827">
    <property type="component" value="Chromosome 13"/>
</dbReference>
<evidence type="ECO:0000313" key="3">
    <source>
        <dbReference type="Proteomes" id="UP000008827"/>
    </source>
</evidence>
<evidence type="ECO:0000313" key="2">
    <source>
        <dbReference type="EnsemblPlants" id="KRH20232"/>
    </source>
</evidence>
<reference evidence="1 2" key="1">
    <citation type="journal article" date="2010" name="Nature">
        <title>Genome sequence of the palaeopolyploid soybean.</title>
        <authorList>
            <person name="Schmutz J."/>
            <person name="Cannon S.B."/>
            <person name="Schlueter J."/>
            <person name="Ma J."/>
            <person name="Mitros T."/>
            <person name="Nelson W."/>
            <person name="Hyten D.L."/>
            <person name="Song Q."/>
            <person name="Thelen J.J."/>
            <person name="Cheng J."/>
            <person name="Xu D."/>
            <person name="Hellsten U."/>
            <person name="May G.D."/>
            <person name="Yu Y."/>
            <person name="Sakurai T."/>
            <person name="Umezawa T."/>
            <person name="Bhattacharyya M.K."/>
            <person name="Sandhu D."/>
            <person name="Valliyodan B."/>
            <person name="Lindquist E."/>
            <person name="Peto M."/>
            <person name="Grant D."/>
            <person name="Shu S."/>
            <person name="Goodstein D."/>
            <person name="Barry K."/>
            <person name="Futrell-Griggs M."/>
            <person name="Abernathy B."/>
            <person name="Du J."/>
            <person name="Tian Z."/>
            <person name="Zhu L."/>
            <person name="Gill N."/>
            <person name="Joshi T."/>
            <person name="Libault M."/>
            <person name="Sethuraman A."/>
            <person name="Zhang X.-C."/>
            <person name="Shinozaki K."/>
            <person name="Nguyen H.T."/>
            <person name="Wing R.A."/>
            <person name="Cregan P."/>
            <person name="Specht J."/>
            <person name="Grimwood J."/>
            <person name="Rokhsar D."/>
            <person name="Stacey G."/>
            <person name="Shoemaker R.C."/>
            <person name="Jackson S.A."/>
        </authorList>
    </citation>
    <scope>NUCLEOTIDE SEQUENCE [LARGE SCALE GENOMIC DNA]</scope>
    <source>
        <strain evidence="2">cv. Williams 82</strain>
        <tissue evidence="1">Callus</tissue>
    </source>
</reference>
<accession>K7M073</accession>
<keyword evidence="3" id="KW-1185">Reference proteome</keyword>
<reference evidence="2" key="2">
    <citation type="submission" date="2018-02" db="UniProtKB">
        <authorList>
            <consortium name="EnsemblPlants"/>
        </authorList>
    </citation>
    <scope>IDENTIFICATION</scope>
    <source>
        <strain evidence="2">Williams 82</strain>
    </source>
</reference>
<dbReference type="HOGENOM" id="CLU_2692681_0_0_1"/>
<dbReference type="PaxDb" id="3847-GLYMA13G23330.1"/>
<dbReference type="EMBL" id="CM000846">
    <property type="protein sequence ID" value="KRH20232.1"/>
    <property type="molecule type" value="Genomic_DNA"/>
</dbReference>
<reference evidence="1" key="3">
    <citation type="submission" date="2018-07" db="EMBL/GenBank/DDBJ databases">
        <title>WGS assembly of Glycine max.</title>
        <authorList>
            <person name="Schmutz J."/>
            <person name="Cannon S."/>
            <person name="Schlueter J."/>
            <person name="Ma J."/>
            <person name="Mitros T."/>
            <person name="Nelson W."/>
            <person name="Hyten D."/>
            <person name="Song Q."/>
            <person name="Thelen J."/>
            <person name="Cheng J."/>
            <person name="Xu D."/>
            <person name="Hellsten U."/>
            <person name="May G."/>
            <person name="Yu Y."/>
            <person name="Sakurai T."/>
            <person name="Umezawa T."/>
            <person name="Bhattacharyya M."/>
            <person name="Sandhu D."/>
            <person name="Valliyodan B."/>
            <person name="Lindquist E."/>
            <person name="Peto M."/>
            <person name="Grant D."/>
            <person name="Shu S."/>
            <person name="Goodstein D."/>
            <person name="Barry K."/>
            <person name="Futrell-Griggs M."/>
            <person name="Abernathy B."/>
            <person name="Du J."/>
            <person name="Tian Z."/>
            <person name="Zhu L."/>
            <person name="Gill N."/>
            <person name="Joshi T."/>
            <person name="Libault M."/>
            <person name="Sethuraman A."/>
            <person name="Zhang X."/>
            <person name="Shinozaki K."/>
            <person name="Nguyen H."/>
            <person name="Wing R."/>
            <person name="Cregan P."/>
            <person name="Specht J."/>
            <person name="Grimwood J."/>
            <person name="Rokhsar D."/>
            <person name="Stacey G."/>
            <person name="Shoemaker R."/>
            <person name="Jackson S."/>
        </authorList>
    </citation>
    <scope>NUCLEOTIDE SEQUENCE</scope>
    <source>
        <tissue evidence="1">Callus</tissue>
    </source>
</reference>
<proteinExistence type="predicted"/>